<evidence type="ECO:0000256" key="1">
    <source>
        <dbReference type="SAM" id="MobiDB-lite"/>
    </source>
</evidence>
<proteinExistence type="predicted"/>
<dbReference type="AlphaFoldDB" id="A0A7X5R4M7"/>
<protein>
    <submittedName>
        <fullName evidence="2">Uncharacterized protein</fullName>
    </submittedName>
</protein>
<gene>
    <name evidence="2" type="ORF">FHU31_000142</name>
</gene>
<reference evidence="2 3" key="1">
    <citation type="submission" date="2020-03" db="EMBL/GenBank/DDBJ databases">
        <title>Sequencing the genomes of 1000 actinobacteria strains.</title>
        <authorList>
            <person name="Klenk H.-P."/>
        </authorList>
    </citation>
    <scope>NUCLEOTIDE SEQUENCE [LARGE SCALE GENOMIC DNA]</scope>
    <source>
        <strain evidence="2 3">DSM 44556</strain>
    </source>
</reference>
<comment type="caution">
    <text evidence="2">The sequence shown here is derived from an EMBL/GenBank/DDBJ whole genome shotgun (WGS) entry which is preliminary data.</text>
</comment>
<evidence type="ECO:0000313" key="3">
    <source>
        <dbReference type="Proteomes" id="UP000547444"/>
    </source>
</evidence>
<organism evidence="2 3">
    <name type="scientific">Mycolicibacterium fluoranthenivorans</name>
    <dbReference type="NCBI Taxonomy" id="258505"/>
    <lineage>
        <taxon>Bacteria</taxon>
        <taxon>Bacillati</taxon>
        <taxon>Actinomycetota</taxon>
        <taxon>Actinomycetes</taxon>
        <taxon>Mycobacteriales</taxon>
        <taxon>Mycobacteriaceae</taxon>
        <taxon>Mycolicibacterium</taxon>
    </lineage>
</organism>
<keyword evidence="3" id="KW-1185">Reference proteome</keyword>
<name>A0A7X5R4M7_9MYCO</name>
<evidence type="ECO:0000313" key="2">
    <source>
        <dbReference type="EMBL" id="NIH93186.1"/>
    </source>
</evidence>
<accession>A0A7X5R4M7</accession>
<sequence>MPCDDLMSRLGIYSLSEFASHRRQWTFLHSKRLQRWASQMNEVGCGSLPQCRGPGGNRRHDELLQTAQRLLQSCFSLDSANERNPTFWEAICSNRSSRCGSDRPSRSIRAGTGGGVRPDPLTASPLKSVHLAANRLIARRDPSVAEHAVHAVHALISTTGHGTVSVHAFEILKSQVANRLVKRLETFVMGTLPRTAATRSDIDERTARTVRGSRSPCQLT</sequence>
<feature type="region of interest" description="Disordered" evidence="1">
    <location>
        <begin position="99"/>
        <end position="122"/>
    </location>
</feature>
<dbReference type="Proteomes" id="UP000547444">
    <property type="component" value="Unassembled WGS sequence"/>
</dbReference>
<dbReference type="EMBL" id="JAANOW010000001">
    <property type="protein sequence ID" value="NIH93186.1"/>
    <property type="molecule type" value="Genomic_DNA"/>
</dbReference>